<reference evidence="1" key="1">
    <citation type="journal article" date="2014" name="Front. Microbiol.">
        <title>High frequency of phylogenetically diverse reductive dehalogenase-homologous genes in deep subseafloor sedimentary metagenomes.</title>
        <authorList>
            <person name="Kawai M."/>
            <person name="Futagami T."/>
            <person name="Toyoda A."/>
            <person name="Takaki Y."/>
            <person name="Nishi S."/>
            <person name="Hori S."/>
            <person name="Arai W."/>
            <person name="Tsubouchi T."/>
            <person name="Morono Y."/>
            <person name="Uchiyama I."/>
            <person name="Ito T."/>
            <person name="Fujiyama A."/>
            <person name="Inagaki F."/>
            <person name="Takami H."/>
        </authorList>
    </citation>
    <scope>NUCLEOTIDE SEQUENCE</scope>
    <source>
        <strain evidence="1">Expedition CK06-06</strain>
    </source>
</reference>
<comment type="caution">
    <text evidence="1">The sequence shown here is derived from an EMBL/GenBank/DDBJ whole genome shotgun (WGS) entry which is preliminary data.</text>
</comment>
<proteinExistence type="predicted"/>
<dbReference type="AlphaFoldDB" id="X1FSX8"/>
<name>X1FSX8_9ZZZZ</name>
<dbReference type="EMBL" id="BARU01021713">
    <property type="protein sequence ID" value="GAH48786.1"/>
    <property type="molecule type" value="Genomic_DNA"/>
</dbReference>
<evidence type="ECO:0000313" key="1">
    <source>
        <dbReference type="EMBL" id="GAH48786.1"/>
    </source>
</evidence>
<organism evidence="1">
    <name type="scientific">marine sediment metagenome</name>
    <dbReference type="NCBI Taxonomy" id="412755"/>
    <lineage>
        <taxon>unclassified sequences</taxon>
        <taxon>metagenomes</taxon>
        <taxon>ecological metagenomes</taxon>
    </lineage>
</organism>
<feature type="non-terminal residue" evidence="1">
    <location>
        <position position="1"/>
    </location>
</feature>
<gene>
    <name evidence="1" type="ORF">S03H2_35490</name>
</gene>
<sequence length="98" mass="10783">KEAQSAFAGPKGFIPARADATMDIEFSDYQRDDSAVHFNTATYYRPGMWSGAPPAFMGKLTDIISDKIGVKRDISGAASEIAKLQAETEWPKKWDLTP</sequence>
<protein>
    <submittedName>
        <fullName evidence="1">Uncharacterized protein</fullName>
    </submittedName>
</protein>
<accession>X1FSX8</accession>
<dbReference type="Gene3D" id="3.40.190.10">
    <property type="entry name" value="Periplasmic binding protein-like II"/>
    <property type="match status" value="2"/>
</dbReference>